<evidence type="ECO:0000313" key="2">
    <source>
        <dbReference type="EMBL" id="CUI14822.1"/>
    </source>
</evidence>
<protein>
    <submittedName>
        <fullName evidence="2">Membrane-associated protein, putative</fullName>
    </submittedName>
</protein>
<feature type="transmembrane region" description="Helical" evidence="1">
    <location>
        <begin position="76"/>
        <end position="96"/>
    </location>
</feature>
<accession>A0A0S4KI58</accession>
<dbReference type="AlphaFoldDB" id="A0A0S4KI58"/>
<dbReference type="VEuPathDB" id="TriTrypDB:BSAL_16360"/>
<evidence type="ECO:0000313" key="3">
    <source>
        <dbReference type="Proteomes" id="UP000051952"/>
    </source>
</evidence>
<organism evidence="2 3">
    <name type="scientific">Bodo saltans</name>
    <name type="common">Flagellated protozoan</name>
    <dbReference type="NCBI Taxonomy" id="75058"/>
    <lineage>
        <taxon>Eukaryota</taxon>
        <taxon>Discoba</taxon>
        <taxon>Euglenozoa</taxon>
        <taxon>Kinetoplastea</taxon>
        <taxon>Metakinetoplastina</taxon>
        <taxon>Eubodonida</taxon>
        <taxon>Bodonidae</taxon>
        <taxon>Bodo</taxon>
    </lineage>
</organism>
<dbReference type="EMBL" id="CYKH01001661">
    <property type="protein sequence ID" value="CUI14822.1"/>
    <property type="molecule type" value="Genomic_DNA"/>
</dbReference>
<name>A0A0S4KI58_BODSA</name>
<gene>
    <name evidence="2" type="ORF">BSAL_16360</name>
</gene>
<proteinExistence type="predicted"/>
<sequence>MSQPWRVLATATVLVLGVSCFLPAGLVAVLLNAVYQFSEVAIKLLAPPGPPQQMFKAMAEQYVSPLALRDFNATSWTLLGVYILLVIAVALIDATLKRWNDQLADMAMISSDMVQHYSGTSYEKALLVNAVASNVRRAN</sequence>
<evidence type="ECO:0000256" key="1">
    <source>
        <dbReference type="SAM" id="Phobius"/>
    </source>
</evidence>
<dbReference type="PROSITE" id="PS51257">
    <property type="entry name" value="PROKAR_LIPOPROTEIN"/>
    <property type="match status" value="1"/>
</dbReference>
<keyword evidence="1" id="KW-0472">Membrane</keyword>
<dbReference type="Proteomes" id="UP000051952">
    <property type="component" value="Unassembled WGS sequence"/>
</dbReference>
<feature type="transmembrane region" description="Helical" evidence="1">
    <location>
        <begin position="7"/>
        <end position="35"/>
    </location>
</feature>
<reference evidence="3" key="1">
    <citation type="submission" date="2015-09" db="EMBL/GenBank/DDBJ databases">
        <authorList>
            <consortium name="Pathogen Informatics"/>
        </authorList>
    </citation>
    <scope>NUCLEOTIDE SEQUENCE [LARGE SCALE GENOMIC DNA]</scope>
    <source>
        <strain evidence="3">Lake Konstanz</strain>
    </source>
</reference>
<keyword evidence="3" id="KW-1185">Reference proteome</keyword>
<keyword evidence="1" id="KW-0812">Transmembrane</keyword>
<keyword evidence="1" id="KW-1133">Transmembrane helix</keyword>